<keyword evidence="5" id="KW-0547">Nucleotide-binding</keyword>
<feature type="compositionally biased region" description="Pro residues" evidence="9">
    <location>
        <begin position="68"/>
        <end position="77"/>
    </location>
</feature>
<protein>
    <recommendedName>
        <fullName evidence="2">histidine kinase</fullName>
        <ecNumber evidence="2">2.7.13.3</ecNumber>
    </recommendedName>
</protein>
<dbReference type="InterPro" id="IPR036097">
    <property type="entry name" value="HisK_dim/P_sf"/>
</dbReference>
<keyword evidence="12" id="KW-1185">Reference proteome</keyword>
<dbReference type="GO" id="GO:0005524">
    <property type="term" value="F:ATP binding"/>
    <property type="evidence" value="ECO:0007669"/>
    <property type="project" value="UniProtKB-KW"/>
</dbReference>
<dbReference type="PANTHER" id="PTHR43065">
    <property type="entry name" value="SENSOR HISTIDINE KINASE"/>
    <property type="match status" value="1"/>
</dbReference>
<feature type="compositionally biased region" description="Polar residues" evidence="9">
    <location>
        <begin position="1"/>
        <end position="20"/>
    </location>
</feature>
<evidence type="ECO:0000256" key="6">
    <source>
        <dbReference type="ARBA" id="ARBA00022777"/>
    </source>
</evidence>
<dbReference type="SMART" id="SM00387">
    <property type="entry name" value="HATPase_c"/>
    <property type="match status" value="1"/>
</dbReference>
<dbReference type="AlphaFoldDB" id="A0A517T148"/>
<evidence type="ECO:0000256" key="1">
    <source>
        <dbReference type="ARBA" id="ARBA00000085"/>
    </source>
</evidence>
<proteinExistence type="predicted"/>
<evidence type="ECO:0000313" key="11">
    <source>
        <dbReference type="EMBL" id="QDT62108.1"/>
    </source>
</evidence>
<feature type="domain" description="Histidine kinase" evidence="10">
    <location>
        <begin position="120"/>
        <end position="335"/>
    </location>
</feature>
<gene>
    <name evidence="11" type="primary">virA</name>
    <name evidence="11" type="ORF">SV7mr_46550</name>
</gene>
<dbReference type="InterPro" id="IPR036890">
    <property type="entry name" value="HATPase_C_sf"/>
</dbReference>
<dbReference type="InterPro" id="IPR005467">
    <property type="entry name" value="His_kinase_dom"/>
</dbReference>
<dbReference type="Pfam" id="PF00512">
    <property type="entry name" value="HisKA"/>
    <property type="match status" value="1"/>
</dbReference>
<dbReference type="Gene3D" id="3.30.565.10">
    <property type="entry name" value="Histidine kinase-like ATPase, C-terminal domain"/>
    <property type="match status" value="1"/>
</dbReference>
<keyword evidence="7" id="KW-0067">ATP-binding</keyword>
<evidence type="ECO:0000256" key="4">
    <source>
        <dbReference type="ARBA" id="ARBA00022679"/>
    </source>
</evidence>
<dbReference type="RefSeq" id="WP_419187735.1">
    <property type="nucleotide sequence ID" value="NZ_CP036272.1"/>
</dbReference>
<dbReference type="Gene3D" id="1.10.287.130">
    <property type="match status" value="1"/>
</dbReference>
<dbReference type="SUPFAM" id="SSF55874">
    <property type="entry name" value="ATPase domain of HSP90 chaperone/DNA topoisomerase II/histidine kinase"/>
    <property type="match status" value="1"/>
</dbReference>
<evidence type="ECO:0000256" key="8">
    <source>
        <dbReference type="ARBA" id="ARBA00023012"/>
    </source>
</evidence>
<evidence type="ECO:0000313" key="12">
    <source>
        <dbReference type="Proteomes" id="UP000315003"/>
    </source>
</evidence>
<name>A0A517T148_9BACT</name>
<organism evidence="11 12">
    <name type="scientific">Stieleria bergensis</name>
    <dbReference type="NCBI Taxonomy" id="2528025"/>
    <lineage>
        <taxon>Bacteria</taxon>
        <taxon>Pseudomonadati</taxon>
        <taxon>Planctomycetota</taxon>
        <taxon>Planctomycetia</taxon>
        <taxon>Pirellulales</taxon>
        <taxon>Pirellulaceae</taxon>
        <taxon>Stieleria</taxon>
    </lineage>
</organism>
<dbReference type="PROSITE" id="PS50109">
    <property type="entry name" value="HIS_KIN"/>
    <property type="match status" value="1"/>
</dbReference>
<dbReference type="InterPro" id="IPR003594">
    <property type="entry name" value="HATPase_dom"/>
</dbReference>
<sequence length="335" mass="36130">MNAPNATETVSASQEQSVSGGSLLLRRKQASTASGTSVPPEQRPMSGSEHITERTRSVPTRSEQNPNQPSPNQPNPSPQSGSEPNANDLANRDQQQYIEHLKQRLRQSQALAALGELTSTATHEFNNVLMTVINYAQLGVRHRDDATRDKALAKILEASQRAAKITKTILAQAKNRSASLEPTELGPIIEDTLVLLERELNKYRIIVTKEIASDVDPVIASGNDLQRVLLNLIINARQAMGQNGELVIRLRNSSETGFVELVVRDSGSGIPPATLPHIFEPFFSTKSGPDESGKGGTGLGLAACKEIIDAHQGRIRVDSSLGKGTAFTIRLPKAA</sequence>
<dbReference type="EC" id="2.7.13.3" evidence="2"/>
<reference evidence="11 12" key="1">
    <citation type="submission" date="2019-02" db="EMBL/GenBank/DDBJ databases">
        <title>Deep-cultivation of Planctomycetes and their phenomic and genomic characterization uncovers novel biology.</title>
        <authorList>
            <person name="Wiegand S."/>
            <person name="Jogler M."/>
            <person name="Boedeker C."/>
            <person name="Pinto D."/>
            <person name="Vollmers J."/>
            <person name="Rivas-Marin E."/>
            <person name="Kohn T."/>
            <person name="Peeters S.H."/>
            <person name="Heuer A."/>
            <person name="Rast P."/>
            <person name="Oberbeckmann S."/>
            <person name="Bunk B."/>
            <person name="Jeske O."/>
            <person name="Meyerdierks A."/>
            <person name="Storesund J.E."/>
            <person name="Kallscheuer N."/>
            <person name="Luecker S."/>
            <person name="Lage O.M."/>
            <person name="Pohl T."/>
            <person name="Merkel B.J."/>
            <person name="Hornburger P."/>
            <person name="Mueller R.-W."/>
            <person name="Bruemmer F."/>
            <person name="Labrenz M."/>
            <person name="Spormann A.M."/>
            <person name="Op den Camp H."/>
            <person name="Overmann J."/>
            <person name="Amann R."/>
            <person name="Jetten M.S.M."/>
            <person name="Mascher T."/>
            <person name="Medema M.H."/>
            <person name="Devos D.P."/>
            <person name="Kaster A.-K."/>
            <person name="Ovreas L."/>
            <person name="Rohde M."/>
            <person name="Galperin M.Y."/>
            <person name="Jogler C."/>
        </authorList>
    </citation>
    <scope>NUCLEOTIDE SEQUENCE [LARGE SCALE GENOMIC DNA]</scope>
    <source>
        <strain evidence="11 12">SV_7m_r</strain>
    </source>
</reference>
<accession>A0A517T148</accession>
<feature type="region of interest" description="Disordered" evidence="9">
    <location>
        <begin position="1"/>
        <end position="88"/>
    </location>
</feature>
<dbReference type="EMBL" id="CP036272">
    <property type="protein sequence ID" value="QDT62108.1"/>
    <property type="molecule type" value="Genomic_DNA"/>
</dbReference>
<dbReference type="SMART" id="SM00388">
    <property type="entry name" value="HisKA"/>
    <property type="match status" value="1"/>
</dbReference>
<keyword evidence="3" id="KW-0597">Phosphoprotein</keyword>
<comment type="catalytic activity">
    <reaction evidence="1">
        <text>ATP + protein L-histidine = ADP + protein N-phospho-L-histidine.</text>
        <dbReference type="EC" id="2.7.13.3"/>
    </reaction>
</comment>
<evidence type="ECO:0000256" key="5">
    <source>
        <dbReference type="ARBA" id="ARBA00022741"/>
    </source>
</evidence>
<keyword evidence="8" id="KW-0902">Two-component regulatory system</keyword>
<evidence type="ECO:0000256" key="9">
    <source>
        <dbReference type="SAM" id="MobiDB-lite"/>
    </source>
</evidence>
<dbReference type="InterPro" id="IPR004358">
    <property type="entry name" value="Sig_transdc_His_kin-like_C"/>
</dbReference>
<dbReference type="GO" id="GO:0000155">
    <property type="term" value="F:phosphorelay sensor kinase activity"/>
    <property type="evidence" value="ECO:0007669"/>
    <property type="project" value="InterPro"/>
</dbReference>
<dbReference type="PRINTS" id="PR00344">
    <property type="entry name" value="BCTRLSENSOR"/>
</dbReference>
<evidence type="ECO:0000256" key="3">
    <source>
        <dbReference type="ARBA" id="ARBA00022553"/>
    </source>
</evidence>
<evidence type="ECO:0000259" key="10">
    <source>
        <dbReference type="PROSITE" id="PS50109"/>
    </source>
</evidence>
<dbReference type="InterPro" id="IPR003661">
    <property type="entry name" value="HisK_dim/P_dom"/>
</dbReference>
<keyword evidence="6" id="KW-0418">Kinase</keyword>
<dbReference type="PANTHER" id="PTHR43065:SF46">
    <property type="entry name" value="C4-DICARBOXYLATE TRANSPORT SENSOR PROTEIN DCTB"/>
    <property type="match status" value="1"/>
</dbReference>
<evidence type="ECO:0000256" key="7">
    <source>
        <dbReference type="ARBA" id="ARBA00022840"/>
    </source>
</evidence>
<evidence type="ECO:0000256" key="2">
    <source>
        <dbReference type="ARBA" id="ARBA00012438"/>
    </source>
</evidence>
<dbReference type="Proteomes" id="UP000315003">
    <property type="component" value="Chromosome"/>
</dbReference>
<dbReference type="Pfam" id="PF02518">
    <property type="entry name" value="HATPase_c"/>
    <property type="match status" value="1"/>
</dbReference>
<dbReference type="SUPFAM" id="SSF47384">
    <property type="entry name" value="Homodimeric domain of signal transducing histidine kinase"/>
    <property type="match status" value="1"/>
</dbReference>
<keyword evidence="4 11" id="KW-0808">Transferase</keyword>
<feature type="compositionally biased region" description="Polar residues" evidence="9">
    <location>
        <begin position="30"/>
        <end position="39"/>
    </location>
</feature>